<dbReference type="PROSITE" id="PS50109">
    <property type="entry name" value="HIS_KIN"/>
    <property type="match status" value="1"/>
</dbReference>
<name>A0ABW3Y7P3_9ACTN</name>
<keyword evidence="8 11" id="KW-1133">Transmembrane helix</keyword>
<dbReference type="SUPFAM" id="SSF55874">
    <property type="entry name" value="ATPase domain of HSP90 chaperone/DNA topoisomerase II/histidine kinase"/>
    <property type="match status" value="1"/>
</dbReference>
<evidence type="ECO:0000256" key="7">
    <source>
        <dbReference type="ARBA" id="ARBA00022777"/>
    </source>
</evidence>
<evidence type="ECO:0000256" key="5">
    <source>
        <dbReference type="ARBA" id="ARBA00022679"/>
    </source>
</evidence>
<dbReference type="InterPro" id="IPR004358">
    <property type="entry name" value="Sig_transdc_His_kin-like_C"/>
</dbReference>
<dbReference type="Gene3D" id="1.10.287.130">
    <property type="match status" value="1"/>
</dbReference>
<evidence type="ECO:0000256" key="4">
    <source>
        <dbReference type="ARBA" id="ARBA00022553"/>
    </source>
</evidence>
<dbReference type="PANTHER" id="PTHR45436">
    <property type="entry name" value="SENSOR HISTIDINE KINASE YKOH"/>
    <property type="match status" value="1"/>
</dbReference>
<dbReference type="GO" id="GO:0005524">
    <property type="term" value="F:ATP binding"/>
    <property type="evidence" value="ECO:0007669"/>
    <property type="project" value="UniProtKB-KW"/>
</dbReference>
<dbReference type="SMART" id="SM00304">
    <property type="entry name" value="HAMP"/>
    <property type="match status" value="1"/>
</dbReference>
<keyword evidence="10 11" id="KW-0472">Membrane</keyword>
<keyword evidence="4" id="KW-0597">Phosphoprotein</keyword>
<feature type="domain" description="HAMP" evidence="13">
    <location>
        <begin position="203"/>
        <end position="256"/>
    </location>
</feature>
<dbReference type="InterPro" id="IPR005467">
    <property type="entry name" value="His_kinase_dom"/>
</dbReference>
<dbReference type="Gene3D" id="3.30.565.10">
    <property type="entry name" value="Histidine kinase-like ATPase, C-terminal domain"/>
    <property type="match status" value="1"/>
</dbReference>
<keyword evidence="9" id="KW-0902">Two-component regulatory system</keyword>
<protein>
    <recommendedName>
        <fullName evidence="3">histidine kinase</fullName>
        <ecNumber evidence="3">2.7.13.3</ecNumber>
    </recommendedName>
</protein>
<evidence type="ECO:0000256" key="6">
    <source>
        <dbReference type="ARBA" id="ARBA00022692"/>
    </source>
</evidence>
<comment type="caution">
    <text evidence="14">The sequence shown here is derived from an EMBL/GenBank/DDBJ whole genome shotgun (WGS) entry which is preliminary data.</text>
</comment>
<dbReference type="InterPro" id="IPR003594">
    <property type="entry name" value="HATPase_dom"/>
</dbReference>
<evidence type="ECO:0000256" key="10">
    <source>
        <dbReference type="ARBA" id="ARBA00023136"/>
    </source>
</evidence>
<evidence type="ECO:0000259" key="12">
    <source>
        <dbReference type="PROSITE" id="PS50109"/>
    </source>
</evidence>
<evidence type="ECO:0000313" key="15">
    <source>
        <dbReference type="Proteomes" id="UP001597260"/>
    </source>
</evidence>
<keyword evidence="14" id="KW-0067">ATP-binding</keyword>
<feature type="transmembrane region" description="Helical" evidence="11">
    <location>
        <begin position="185"/>
        <end position="206"/>
    </location>
</feature>
<gene>
    <name evidence="14" type="ORF">ACFQ4H_01780</name>
</gene>
<dbReference type="SUPFAM" id="SSF47384">
    <property type="entry name" value="Homodimeric domain of signal transducing histidine kinase"/>
    <property type="match status" value="1"/>
</dbReference>
<dbReference type="RefSeq" id="WP_377566165.1">
    <property type="nucleotide sequence ID" value="NZ_JBHTMP010000001.1"/>
</dbReference>
<dbReference type="Pfam" id="PF00672">
    <property type="entry name" value="HAMP"/>
    <property type="match status" value="1"/>
</dbReference>
<keyword evidence="6 11" id="KW-0812">Transmembrane</keyword>
<evidence type="ECO:0000313" key="14">
    <source>
        <dbReference type="EMBL" id="MFD1319813.1"/>
    </source>
</evidence>
<keyword evidence="14" id="KW-0547">Nucleotide-binding</keyword>
<dbReference type="EC" id="2.7.13.3" evidence="3"/>
<dbReference type="Pfam" id="PF00512">
    <property type="entry name" value="HisKA"/>
    <property type="match status" value="1"/>
</dbReference>
<reference evidence="15" key="1">
    <citation type="journal article" date="2019" name="Int. J. Syst. Evol. Microbiol.">
        <title>The Global Catalogue of Microorganisms (GCM) 10K type strain sequencing project: providing services to taxonomists for standard genome sequencing and annotation.</title>
        <authorList>
            <consortium name="The Broad Institute Genomics Platform"/>
            <consortium name="The Broad Institute Genome Sequencing Center for Infectious Disease"/>
            <person name="Wu L."/>
            <person name="Ma J."/>
        </authorList>
    </citation>
    <scope>NUCLEOTIDE SEQUENCE [LARGE SCALE GENOMIC DNA]</scope>
    <source>
        <strain evidence="15">JCM 31037</strain>
    </source>
</reference>
<keyword evidence="7" id="KW-0418">Kinase</keyword>
<dbReference type="InterPro" id="IPR003660">
    <property type="entry name" value="HAMP_dom"/>
</dbReference>
<dbReference type="PRINTS" id="PR00344">
    <property type="entry name" value="BCTRLSENSOR"/>
</dbReference>
<dbReference type="PROSITE" id="PS50885">
    <property type="entry name" value="HAMP"/>
    <property type="match status" value="1"/>
</dbReference>
<accession>A0ABW3Y7P3</accession>
<evidence type="ECO:0000256" key="8">
    <source>
        <dbReference type="ARBA" id="ARBA00022989"/>
    </source>
</evidence>
<dbReference type="CDD" id="cd06225">
    <property type="entry name" value="HAMP"/>
    <property type="match status" value="1"/>
</dbReference>
<comment type="subcellular location">
    <subcellularLocation>
        <location evidence="2">Cell membrane</location>
    </subcellularLocation>
</comment>
<dbReference type="SMART" id="SM00388">
    <property type="entry name" value="HisKA"/>
    <property type="match status" value="1"/>
</dbReference>
<evidence type="ECO:0000256" key="11">
    <source>
        <dbReference type="SAM" id="Phobius"/>
    </source>
</evidence>
<organism evidence="14 15">
    <name type="scientific">Micromonospora sonneratiae</name>
    <dbReference type="NCBI Taxonomy" id="1184706"/>
    <lineage>
        <taxon>Bacteria</taxon>
        <taxon>Bacillati</taxon>
        <taxon>Actinomycetota</taxon>
        <taxon>Actinomycetes</taxon>
        <taxon>Micromonosporales</taxon>
        <taxon>Micromonosporaceae</taxon>
        <taxon>Micromonospora</taxon>
    </lineage>
</organism>
<dbReference type="SUPFAM" id="SSF158472">
    <property type="entry name" value="HAMP domain-like"/>
    <property type="match status" value="1"/>
</dbReference>
<dbReference type="EMBL" id="JBHTMP010000001">
    <property type="protein sequence ID" value="MFD1319813.1"/>
    <property type="molecule type" value="Genomic_DNA"/>
</dbReference>
<dbReference type="Proteomes" id="UP001597260">
    <property type="component" value="Unassembled WGS sequence"/>
</dbReference>
<dbReference type="InterPro" id="IPR003661">
    <property type="entry name" value="HisK_dim/P_dom"/>
</dbReference>
<evidence type="ECO:0000256" key="3">
    <source>
        <dbReference type="ARBA" id="ARBA00012438"/>
    </source>
</evidence>
<evidence type="ECO:0000256" key="1">
    <source>
        <dbReference type="ARBA" id="ARBA00000085"/>
    </source>
</evidence>
<dbReference type="InterPro" id="IPR050428">
    <property type="entry name" value="TCS_sensor_his_kinase"/>
</dbReference>
<keyword evidence="5" id="KW-0808">Transferase</keyword>
<keyword evidence="15" id="KW-1185">Reference proteome</keyword>
<dbReference type="InterPro" id="IPR036097">
    <property type="entry name" value="HisK_dim/P_sf"/>
</dbReference>
<proteinExistence type="predicted"/>
<comment type="catalytic activity">
    <reaction evidence="1">
        <text>ATP + protein L-histidine = ADP + protein N-phospho-L-histidine.</text>
        <dbReference type="EC" id="2.7.13.3"/>
    </reaction>
</comment>
<dbReference type="Pfam" id="PF02518">
    <property type="entry name" value="HATPase_c"/>
    <property type="match status" value="1"/>
</dbReference>
<evidence type="ECO:0000259" key="13">
    <source>
        <dbReference type="PROSITE" id="PS50885"/>
    </source>
</evidence>
<dbReference type="CDD" id="cd00082">
    <property type="entry name" value="HisKA"/>
    <property type="match status" value="1"/>
</dbReference>
<feature type="domain" description="Histidine kinase" evidence="12">
    <location>
        <begin position="264"/>
        <end position="487"/>
    </location>
</feature>
<evidence type="ECO:0000256" key="9">
    <source>
        <dbReference type="ARBA" id="ARBA00023012"/>
    </source>
</evidence>
<sequence>MRRSAALTAALACVAVFALGAWGLRQLVYHELMTAARTNAWSELDQLADVYRSVPGTGGPADPASMAGLNGDAMFEVVTDSQQVVARSDNLLRLDPAWSGLAPAPADAAPDWTTITTTILRPGEHPHWREYRTYDVVGMVLDVPVRSMQSTDGDAGGTRRLTLYVFVLPWDAMNATRAFDDSLKVFLPLAVLFVAVVAWYATGRALRPVEAIRREMAEVSVHQLDRRVPVPRSGDEIEKLARTTNATLDRLERAHRRQQQFVADASHELRSPLASLRTGLEVALAHPDRVDWPRTAQRSLLDVQRLQDLTADLLLLASHDATAVPETLVDLAALAWEQVAERQRDSGHRPTADGTADGPGFRCVTDGAALVRGNSGQLDRLLRNLLDNAARHARTTVTVTVRTDDPPGGDPAVVLEVHDDGSGIPVAERQRVFERFTRLDDARARDSGGSGLGLTIARDVAQRHGGTLLVVDSDVGALLVTRLPLVDDTPAKGRGEEQPVEAA</sequence>
<evidence type="ECO:0000256" key="2">
    <source>
        <dbReference type="ARBA" id="ARBA00004236"/>
    </source>
</evidence>
<dbReference type="SMART" id="SM00387">
    <property type="entry name" value="HATPase_c"/>
    <property type="match status" value="1"/>
</dbReference>
<dbReference type="PANTHER" id="PTHR45436:SF5">
    <property type="entry name" value="SENSOR HISTIDINE KINASE TRCS"/>
    <property type="match status" value="1"/>
</dbReference>
<dbReference type="InterPro" id="IPR036890">
    <property type="entry name" value="HATPase_C_sf"/>
</dbReference>